<evidence type="ECO:0000313" key="1">
    <source>
        <dbReference type="EMBL" id="BAY56613.1"/>
    </source>
</evidence>
<dbReference type="AlphaFoldDB" id="A0A1Z4JIY9"/>
<sequence>MTPADVTAQKLIELGLTPIEQHFRSRDEQVYFSRAAIDRLSLLDDENYSARSVLGDGYPDLNKLPAIYPRPFCHGLGDAKDPTLEDMNSWMQASIIVNLLMGLQPLEVPPKQEVLDAIEQFVIASLDTDANKLREMIDRARYDDNLLIQVVSAVNARLESGESLS</sequence>
<proteinExistence type="predicted"/>
<name>A0A1Z4JIY9_LEPBY</name>
<evidence type="ECO:0000313" key="2">
    <source>
        <dbReference type="Proteomes" id="UP000217895"/>
    </source>
</evidence>
<dbReference type="EMBL" id="AP018203">
    <property type="protein sequence ID" value="BAY56613.1"/>
    <property type="molecule type" value="Genomic_DNA"/>
</dbReference>
<reference evidence="1 2" key="1">
    <citation type="submission" date="2017-06" db="EMBL/GenBank/DDBJ databases">
        <title>Genome sequencing of cyanobaciteial culture collection at National Institute for Environmental Studies (NIES).</title>
        <authorList>
            <person name="Hirose Y."/>
            <person name="Shimura Y."/>
            <person name="Fujisawa T."/>
            <person name="Nakamura Y."/>
            <person name="Kawachi M."/>
        </authorList>
    </citation>
    <scope>NUCLEOTIDE SEQUENCE [LARGE SCALE GENOMIC DNA]</scope>
    <source>
        <strain evidence="1 2">NIES-2135</strain>
    </source>
</reference>
<organism evidence="1 2">
    <name type="scientific">Leptolyngbya boryana NIES-2135</name>
    <dbReference type="NCBI Taxonomy" id="1973484"/>
    <lineage>
        <taxon>Bacteria</taxon>
        <taxon>Bacillati</taxon>
        <taxon>Cyanobacteriota</taxon>
        <taxon>Cyanophyceae</taxon>
        <taxon>Leptolyngbyales</taxon>
        <taxon>Leptolyngbyaceae</taxon>
        <taxon>Leptolyngbya group</taxon>
        <taxon>Leptolyngbya</taxon>
    </lineage>
</organism>
<dbReference type="Proteomes" id="UP000217895">
    <property type="component" value="Chromosome"/>
</dbReference>
<gene>
    <name evidence="1" type="ORF">NIES2135_34470</name>
</gene>
<keyword evidence="2" id="KW-1185">Reference proteome</keyword>
<accession>A0A1Z4JIY9</accession>
<protein>
    <submittedName>
        <fullName evidence="1">Uncharacterized protein</fullName>
    </submittedName>
</protein>